<dbReference type="Proteomes" id="UP000790787">
    <property type="component" value="Chromosome 18"/>
</dbReference>
<dbReference type="RefSeq" id="XP_075092467.1">
    <property type="nucleotide sequence ID" value="XM_075236366.1"/>
</dbReference>
<proteinExistence type="predicted"/>
<sequence>MLDLKSPQTTKQVKLGSRKYYRYIGSLIIPPYTKDVVWTIVRKVRTVTREQMKLIREAVHDLTSNVNANLPSGILYSSNAFRVWNDLQEIYDKVNLTRIYHFLRAICTLKQGVSPIFVYYSKIKDLWDEMDSILAFSSCNCDESKEYVGKLLQADECEVCQIKGHTKENCYKVIGYRVDFKGKKVVNVGEIMVQLPTGDSAGVSQIRNFSLTGGEVLKDDLFTGRVKEIGREVDVLYVLCLQNTTVQFENMKSMTAISSVPAELWHKRMGHVPMSVLRKFTTFQNSDKFCITHCEACPLARQTRVTFPISSSKADILENKSSYDIVYGKAPSLQHMRVIGCLWYATDVRKKDKFSLRAIKFVLLGYGANQKRYKQYDIDNKSIFVSRDVTFHEDIYPFQYLSPPINLLDSSLHHIPTLTPIEIFPSNPYDLLFNSGKQSHVLREPEMEVDRFIIDPIEQQVQHQDVLPRADSLSPTQDTHVQSSTFISQEQLVNKEPIQNANSYDYLSKTYQNFVAYVSSIIEPRSYQEAAKDSKWIEAMKAEIRALEENKTWEVVALPKG</sequence>
<protein>
    <submittedName>
        <fullName evidence="2">Uncharacterized protein LOC142172693</fullName>
    </submittedName>
</protein>
<evidence type="ECO:0000313" key="1">
    <source>
        <dbReference type="Proteomes" id="UP000790787"/>
    </source>
</evidence>
<accession>A0AC58T5G8</accession>
<reference evidence="1" key="1">
    <citation type="journal article" date="2014" name="Nat. Commun.">
        <title>The tobacco genome sequence and its comparison with those of tomato and potato.</title>
        <authorList>
            <person name="Sierro N."/>
            <person name="Battey J.N."/>
            <person name="Ouadi S."/>
            <person name="Bakaher N."/>
            <person name="Bovet L."/>
            <person name="Willig A."/>
            <person name="Goepfert S."/>
            <person name="Peitsch M.C."/>
            <person name="Ivanov N.V."/>
        </authorList>
    </citation>
    <scope>NUCLEOTIDE SEQUENCE [LARGE SCALE GENOMIC DNA]</scope>
</reference>
<evidence type="ECO:0000313" key="2">
    <source>
        <dbReference type="RefSeq" id="XP_075092467.1"/>
    </source>
</evidence>
<keyword evidence="1" id="KW-1185">Reference proteome</keyword>
<gene>
    <name evidence="2" type="primary">LOC142172693</name>
</gene>
<name>A0AC58T5G8_TOBAC</name>
<reference evidence="2" key="2">
    <citation type="submission" date="2025-08" db="UniProtKB">
        <authorList>
            <consortium name="RefSeq"/>
        </authorList>
    </citation>
    <scope>IDENTIFICATION</scope>
    <source>
        <tissue evidence="2">Leaf</tissue>
    </source>
</reference>
<organism evidence="1 2">
    <name type="scientific">Nicotiana tabacum</name>
    <name type="common">Common tobacco</name>
    <dbReference type="NCBI Taxonomy" id="4097"/>
    <lineage>
        <taxon>Eukaryota</taxon>
        <taxon>Viridiplantae</taxon>
        <taxon>Streptophyta</taxon>
        <taxon>Embryophyta</taxon>
        <taxon>Tracheophyta</taxon>
        <taxon>Spermatophyta</taxon>
        <taxon>Magnoliopsida</taxon>
        <taxon>eudicotyledons</taxon>
        <taxon>Gunneridae</taxon>
        <taxon>Pentapetalae</taxon>
        <taxon>asterids</taxon>
        <taxon>lamiids</taxon>
        <taxon>Solanales</taxon>
        <taxon>Solanaceae</taxon>
        <taxon>Nicotianoideae</taxon>
        <taxon>Nicotianeae</taxon>
        <taxon>Nicotiana</taxon>
    </lineage>
</organism>